<feature type="region of interest" description="Disordered" evidence="1">
    <location>
        <begin position="1"/>
        <end position="91"/>
    </location>
</feature>
<evidence type="ECO:0000313" key="3">
    <source>
        <dbReference type="Proteomes" id="UP000439903"/>
    </source>
</evidence>
<evidence type="ECO:0000256" key="1">
    <source>
        <dbReference type="SAM" id="MobiDB-lite"/>
    </source>
</evidence>
<gene>
    <name evidence="2" type="ORF">F8M41_025359</name>
</gene>
<dbReference type="AlphaFoldDB" id="A0A8H3XMI0"/>
<protein>
    <submittedName>
        <fullName evidence="2">Uncharacterized protein</fullName>
    </submittedName>
</protein>
<accession>A0A8H3XMI0</accession>
<proteinExistence type="predicted"/>
<dbReference type="Proteomes" id="UP000439903">
    <property type="component" value="Unassembled WGS sequence"/>
</dbReference>
<name>A0A8H3XMI0_GIGMA</name>
<keyword evidence="3" id="KW-1185">Reference proteome</keyword>
<comment type="caution">
    <text evidence="2">The sequence shown here is derived from an EMBL/GenBank/DDBJ whole genome shotgun (WGS) entry which is preliminary data.</text>
</comment>
<sequence>MLKNKRNTTRQFTSKHQRTRRNTTRQLTSKTLKNKRNTTRQITKNTEGPEEVPKTIHQKPQRTRSTKDNLSAKYRRTKEIPRQFTGNPPKD</sequence>
<organism evidence="2 3">
    <name type="scientific">Gigaspora margarita</name>
    <dbReference type="NCBI Taxonomy" id="4874"/>
    <lineage>
        <taxon>Eukaryota</taxon>
        <taxon>Fungi</taxon>
        <taxon>Fungi incertae sedis</taxon>
        <taxon>Mucoromycota</taxon>
        <taxon>Glomeromycotina</taxon>
        <taxon>Glomeromycetes</taxon>
        <taxon>Diversisporales</taxon>
        <taxon>Gigasporaceae</taxon>
        <taxon>Gigaspora</taxon>
    </lineage>
</organism>
<dbReference type="EMBL" id="WTPW01000901">
    <property type="protein sequence ID" value="KAF0470628.1"/>
    <property type="molecule type" value="Genomic_DNA"/>
</dbReference>
<feature type="compositionally biased region" description="Basic residues" evidence="1">
    <location>
        <begin position="1"/>
        <end position="23"/>
    </location>
</feature>
<reference evidence="2 3" key="1">
    <citation type="journal article" date="2019" name="Environ. Microbiol.">
        <title>At the nexus of three kingdoms: the genome of the mycorrhizal fungus Gigaspora margarita provides insights into plant, endobacterial and fungal interactions.</title>
        <authorList>
            <person name="Venice F."/>
            <person name="Ghignone S."/>
            <person name="Salvioli di Fossalunga A."/>
            <person name="Amselem J."/>
            <person name="Novero M."/>
            <person name="Xianan X."/>
            <person name="Sedzielewska Toro K."/>
            <person name="Morin E."/>
            <person name="Lipzen A."/>
            <person name="Grigoriev I.V."/>
            <person name="Henrissat B."/>
            <person name="Martin F.M."/>
            <person name="Bonfante P."/>
        </authorList>
    </citation>
    <scope>NUCLEOTIDE SEQUENCE [LARGE SCALE GENOMIC DNA]</scope>
    <source>
        <strain evidence="2 3">BEG34</strain>
    </source>
</reference>
<evidence type="ECO:0000313" key="2">
    <source>
        <dbReference type="EMBL" id="KAF0470628.1"/>
    </source>
</evidence>